<sequence>MSFILLNWILKTRFEAGFLLVEFNSLFFY</sequence>
<dbReference type="Proteomes" id="UP000013084">
    <property type="component" value="Unassembled WGS sequence"/>
</dbReference>
<name>N9R4Y2_9GAMM</name>
<gene>
    <name evidence="1" type="ORF">F902_03921</name>
</gene>
<comment type="caution">
    <text evidence="1">The sequence shown here is derived from an EMBL/GenBank/DDBJ whole genome shotgun (WGS) entry which is preliminary data.</text>
</comment>
<evidence type="ECO:0000313" key="1">
    <source>
        <dbReference type="EMBL" id="ENX53058.1"/>
    </source>
</evidence>
<dbReference type="HOGENOM" id="CLU_3408429_0_0_6"/>
<keyword evidence="2" id="KW-1185">Reference proteome</keyword>
<proteinExistence type="predicted"/>
<dbReference type="EMBL" id="APRN01000042">
    <property type="protein sequence ID" value="ENX53058.1"/>
    <property type="molecule type" value="Genomic_DNA"/>
</dbReference>
<reference evidence="1 2" key="1">
    <citation type="submission" date="2013-02" db="EMBL/GenBank/DDBJ databases">
        <title>The Genome Sequence of Acinetobacter sp. CIP 70.18.</title>
        <authorList>
            <consortium name="The Broad Institute Genome Sequencing Platform"/>
            <consortium name="The Broad Institute Genome Sequencing Center for Infectious Disease"/>
            <person name="Cerqueira G."/>
            <person name="Feldgarden M."/>
            <person name="Courvalin P."/>
            <person name="Perichon B."/>
            <person name="Grillot-Courvalin C."/>
            <person name="Clermont D."/>
            <person name="Rocha E."/>
            <person name="Yoon E.-J."/>
            <person name="Nemec A."/>
            <person name="Walker B."/>
            <person name="Young S.K."/>
            <person name="Zeng Q."/>
            <person name="Gargeya S."/>
            <person name="Fitzgerald M."/>
            <person name="Haas B."/>
            <person name="Abouelleil A."/>
            <person name="Alvarado L."/>
            <person name="Arachchi H.M."/>
            <person name="Berlin A.M."/>
            <person name="Chapman S.B."/>
            <person name="Dewar J."/>
            <person name="Goldberg J."/>
            <person name="Griggs A."/>
            <person name="Gujja S."/>
            <person name="Hansen M."/>
            <person name="Howarth C."/>
            <person name="Imamovic A."/>
            <person name="Larimer J."/>
            <person name="McCowan C."/>
            <person name="Murphy C."/>
            <person name="Neiman D."/>
            <person name="Pearson M."/>
            <person name="Priest M."/>
            <person name="Roberts A."/>
            <person name="Saif S."/>
            <person name="Shea T."/>
            <person name="Sisk P."/>
            <person name="Sykes S."/>
            <person name="Wortman J."/>
            <person name="Nusbaum C."/>
            <person name="Birren B."/>
        </authorList>
    </citation>
    <scope>NUCLEOTIDE SEQUENCE [LARGE SCALE GENOMIC DNA]</scope>
    <source>
        <strain evidence="1 2">CIP 70.18</strain>
    </source>
</reference>
<accession>N9R4Y2</accession>
<evidence type="ECO:0000313" key="2">
    <source>
        <dbReference type="Proteomes" id="UP000013084"/>
    </source>
</evidence>
<dbReference type="AlphaFoldDB" id="N9R4Y2"/>
<organism evidence="1 2">
    <name type="scientific">Acinetobacter higginsii</name>
    <dbReference type="NCBI Taxonomy" id="70347"/>
    <lineage>
        <taxon>Bacteria</taxon>
        <taxon>Pseudomonadati</taxon>
        <taxon>Pseudomonadota</taxon>
        <taxon>Gammaproteobacteria</taxon>
        <taxon>Moraxellales</taxon>
        <taxon>Moraxellaceae</taxon>
        <taxon>Acinetobacter</taxon>
    </lineage>
</organism>
<protein>
    <submittedName>
        <fullName evidence="1">Uncharacterized protein</fullName>
    </submittedName>
</protein>